<dbReference type="EMBL" id="FMZM01000009">
    <property type="protein sequence ID" value="SDD63203.1"/>
    <property type="molecule type" value="Genomic_DNA"/>
</dbReference>
<accession>A0A1G6WBZ5</accession>
<sequence length="65" mass="6999">MSRMNDGREVETSQQDGAWVVRWEAAVVARNASRTTAIETGADLAATLGVTHVVRYASARQLVPA</sequence>
<dbReference type="AlphaFoldDB" id="A0A1G6WBZ5"/>
<dbReference type="RefSeq" id="WP_090859111.1">
    <property type="nucleotide sequence ID" value="NZ_FMZM01000009.1"/>
</dbReference>
<protein>
    <submittedName>
        <fullName evidence="1">Uncharacterized protein</fullName>
    </submittedName>
</protein>
<reference evidence="1 2" key="1">
    <citation type="submission" date="2016-10" db="EMBL/GenBank/DDBJ databases">
        <authorList>
            <person name="de Groot N.N."/>
        </authorList>
    </citation>
    <scope>NUCLEOTIDE SEQUENCE [LARGE SCALE GENOMIC DNA]</scope>
    <source>
        <strain evidence="1 2">CGMCC 4.6858</strain>
    </source>
</reference>
<keyword evidence="2" id="KW-1185">Reference proteome</keyword>
<evidence type="ECO:0000313" key="1">
    <source>
        <dbReference type="EMBL" id="SDD63203.1"/>
    </source>
</evidence>
<dbReference type="STRING" id="1045774.SAMN05421872_109236"/>
<evidence type="ECO:0000313" key="2">
    <source>
        <dbReference type="Proteomes" id="UP000199034"/>
    </source>
</evidence>
<organism evidence="1 2">
    <name type="scientific">Nocardioides lianchengensis</name>
    <dbReference type="NCBI Taxonomy" id="1045774"/>
    <lineage>
        <taxon>Bacteria</taxon>
        <taxon>Bacillati</taxon>
        <taxon>Actinomycetota</taxon>
        <taxon>Actinomycetes</taxon>
        <taxon>Propionibacteriales</taxon>
        <taxon>Nocardioidaceae</taxon>
        <taxon>Nocardioides</taxon>
    </lineage>
</organism>
<gene>
    <name evidence="1" type="ORF">SAMN05421872_109236</name>
</gene>
<proteinExistence type="predicted"/>
<dbReference type="Proteomes" id="UP000199034">
    <property type="component" value="Unassembled WGS sequence"/>
</dbReference>
<name>A0A1G6WBZ5_9ACTN</name>